<proteinExistence type="inferred from homology"/>
<evidence type="ECO:0000256" key="4">
    <source>
        <dbReference type="RuleBase" id="RU003733"/>
    </source>
</evidence>
<keyword evidence="3 4" id="KW-0418">Kinase</keyword>
<dbReference type="PROSITE" id="PS00445">
    <property type="entry name" value="FGGY_KINASES_2"/>
    <property type="match status" value="1"/>
</dbReference>
<accession>A0A6J4ZKX4</accession>
<comment type="similarity">
    <text evidence="1 4">Belongs to the FGGY kinase family.</text>
</comment>
<gene>
    <name evidence="7" type="primary">xylB</name>
    <name evidence="7" type="ORF">LMG26845_01331</name>
</gene>
<dbReference type="RefSeq" id="WP_231689916.1">
    <property type="nucleotide sequence ID" value="NZ_CADIJR010000008.1"/>
</dbReference>
<evidence type="ECO:0000256" key="2">
    <source>
        <dbReference type="ARBA" id="ARBA00022679"/>
    </source>
</evidence>
<dbReference type="Gene3D" id="3.30.420.40">
    <property type="match status" value="2"/>
</dbReference>
<dbReference type="GO" id="GO:0004856">
    <property type="term" value="F:D-xylulokinase activity"/>
    <property type="evidence" value="ECO:0007669"/>
    <property type="project" value="UniProtKB-EC"/>
</dbReference>
<protein>
    <submittedName>
        <fullName evidence="7">Xylulose kinase</fullName>
        <ecNumber evidence="7">2.7.1.17</ecNumber>
    </submittedName>
</protein>
<evidence type="ECO:0000256" key="3">
    <source>
        <dbReference type="ARBA" id="ARBA00022777"/>
    </source>
</evidence>
<feature type="domain" description="Carbohydrate kinase FGGY C-terminal" evidence="6">
    <location>
        <begin position="276"/>
        <end position="462"/>
    </location>
</feature>
<name>A0A6J4ZKX4_9BURK</name>
<sequence length="523" mass="54378">MNASVNYVLAVDLGGTRFRAALVDGEGGIAHSCFIDSPAGVALQPGWDEIDADAWWRGLQALADTLAAQAGAAAFDAVQAIAICGVTRTQVFVDAQGAAIRPAITWRDTRAAADLPEWVSSLPAGHPESGQINAFHPWARIAWLLRREPAHAARVRVVLDPKDYLNLRLTGRAASDTVSLARLAASATPGPVAAGQASPPVADVPASATSAGDLLTAIGADPAWVPDLLDPLDIVGPVRPGLPGALARLAGRPVIACANDTWAAVAGLGALRPGYAYNISGTTEVFGAVGAEPVHAEGLMTVDWGGGHHQVGGPGQNGADTIAWLLPLLGRLGAEGMAGVGPAMDALLGAPRDPQPALFLPYLQGERVPYWDPHLRGAFVGLNRRHGPGDLAWAVLEGVAFLNRIVLERAEMALGQPVAEIRFGGGAASNPRWCQAKADICERPVIVDQADQPGILGAAAAAWTGVGRYASFAAAQDALARVARRYEPRPERVAAYRRLYAQFRAAEAALAPVSHALAALRLG</sequence>
<dbReference type="InterPro" id="IPR000577">
    <property type="entry name" value="Carb_kinase_FGGY"/>
</dbReference>
<dbReference type="PANTHER" id="PTHR43095">
    <property type="entry name" value="SUGAR KINASE"/>
    <property type="match status" value="1"/>
</dbReference>
<dbReference type="Pfam" id="PF00370">
    <property type="entry name" value="FGGY_N"/>
    <property type="match status" value="1"/>
</dbReference>
<dbReference type="PANTHER" id="PTHR43095:SF5">
    <property type="entry name" value="XYLULOSE KINASE"/>
    <property type="match status" value="1"/>
</dbReference>
<keyword evidence="8" id="KW-1185">Reference proteome</keyword>
<dbReference type="PIRSF" id="PIRSF000538">
    <property type="entry name" value="GlpK"/>
    <property type="match status" value="1"/>
</dbReference>
<feature type="domain" description="Carbohydrate kinase FGGY N-terminal" evidence="5">
    <location>
        <begin position="7"/>
        <end position="178"/>
    </location>
</feature>
<dbReference type="EC" id="2.7.1.17" evidence="7"/>
<evidence type="ECO:0000313" key="7">
    <source>
        <dbReference type="EMBL" id="CAB3633995.1"/>
    </source>
</evidence>
<dbReference type="EMBL" id="CADIJR010000008">
    <property type="protein sequence ID" value="CAB3633995.1"/>
    <property type="molecule type" value="Genomic_DNA"/>
</dbReference>
<evidence type="ECO:0000256" key="1">
    <source>
        <dbReference type="ARBA" id="ARBA00009156"/>
    </source>
</evidence>
<evidence type="ECO:0000313" key="8">
    <source>
        <dbReference type="Proteomes" id="UP000507979"/>
    </source>
</evidence>
<dbReference type="AlphaFoldDB" id="A0A6J4ZKX4"/>
<dbReference type="Proteomes" id="UP000507979">
    <property type="component" value="Unassembled WGS sequence"/>
</dbReference>
<dbReference type="SUPFAM" id="SSF53067">
    <property type="entry name" value="Actin-like ATPase domain"/>
    <property type="match status" value="2"/>
</dbReference>
<dbReference type="InterPro" id="IPR043129">
    <property type="entry name" value="ATPase_NBD"/>
</dbReference>
<dbReference type="Pfam" id="PF02782">
    <property type="entry name" value="FGGY_C"/>
    <property type="match status" value="1"/>
</dbReference>
<dbReference type="InterPro" id="IPR018483">
    <property type="entry name" value="Carb_kinase_FGGY_CS"/>
</dbReference>
<dbReference type="InterPro" id="IPR050406">
    <property type="entry name" value="FGGY_Carb_Kinase"/>
</dbReference>
<dbReference type="InterPro" id="IPR018485">
    <property type="entry name" value="FGGY_C"/>
</dbReference>
<keyword evidence="2 4" id="KW-0808">Transferase</keyword>
<dbReference type="InterPro" id="IPR018484">
    <property type="entry name" value="FGGY_N"/>
</dbReference>
<reference evidence="7 8" key="1">
    <citation type="submission" date="2020-04" db="EMBL/GenBank/DDBJ databases">
        <authorList>
            <person name="De Canck E."/>
        </authorList>
    </citation>
    <scope>NUCLEOTIDE SEQUENCE [LARGE SCALE GENOMIC DNA]</scope>
    <source>
        <strain evidence="7 8">LMG 26845</strain>
    </source>
</reference>
<dbReference type="GeneID" id="92897177"/>
<organism evidence="7 8">
    <name type="scientific">Achromobacter insuavis</name>
    <dbReference type="NCBI Taxonomy" id="1287735"/>
    <lineage>
        <taxon>Bacteria</taxon>
        <taxon>Pseudomonadati</taxon>
        <taxon>Pseudomonadota</taxon>
        <taxon>Betaproteobacteria</taxon>
        <taxon>Burkholderiales</taxon>
        <taxon>Alcaligenaceae</taxon>
        <taxon>Achromobacter</taxon>
    </lineage>
</organism>
<evidence type="ECO:0000259" key="5">
    <source>
        <dbReference type="Pfam" id="PF00370"/>
    </source>
</evidence>
<evidence type="ECO:0000259" key="6">
    <source>
        <dbReference type="Pfam" id="PF02782"/>
    </source>
</evidence>